<proteinExistence type="predicted"/>
<sequence length="72" mass="7770">MPEHTQTGRASLRLVDPDEPVATDPFALAVPRYRTPGPLSRPVLVRTYPASAVPPPDQVAGSEQTPPREKPS</sequence>
<comment type="caution">
    <text evidence="2">The sequence shown here is derived from an EMBL/GenBank/DDBJ whole genome shotgun (WGS) entry which is preliminary data.</text>
</comment>
<dbReference type="EMBL" id="RKHO01000001">
    <property type="protein sequence ID" value="ROR89991.1"/>
    <property type="molecule type" value="Genomic_DNA"/>
</dbReference>
<dbReference type="RefSeq" id="WP_123389220.1">
    <property type="nucleotide sequence ID" value="NZ_RKHO01000001.1"/>
</dbReference>
<dbReference type="Proteomes" id="UP000281738">
    <property type="component" value="Unassembled WGS sequence"/>
</dbReference>
<reference evidence="2 3" key="1">
    <citation type="submission" date="2018-11" db="EMBL/GenBank/DDBJ databases">
        <title>Sequencing the genomes of 1000 actinobacteria strains.</title>
        <authorList>
            <person name="Klenk H.-P."/>
        </authorList>
    </citation>
    <scope>NUCLEOTIDE SEQUENCE [LARGE SCALE GENOMIC DNA]</scope>
    <source>
        <strain evidence="2 3">DSM 12652</strain>
    </source>
</reference>
<feature type="region of interest" description="Disordered" evidence="1">
    <location>
        <begin position="49"/>
        <end position="72"/>
    </location>
</feature>
<dbReference type="AlphaFoldDB" id="A0A3N2CR53"/>
<organism evidence="2 3">
    <name type="scientific">Nocardioides aurantiacus</name>
    <dbReference type="NCBI Taxonomy" id="86796"/>
    <lineage>
        <taxon>Bacteria</taxon>
        <taxon>Bacillati</taxon>
        <taxon>Actinomycetota</taxon>
        <taxon>Actinomycetes</taxon>
        <taxon>Propionibacteriales</taxon>
        <taxon>Nocardioidaceae</taxon>
        <taxon>Nocardioides</taxon>
    </lineage>
</organism>
<protein>
    <submittedName>
        <fullName evidence="2">Uncharacterized protein</fullName>
    </submittedName>
</protein>
<name>A0A3N2CR53_9ACTN</name>
<evidence type="ECO:0000313" key="3">
    <source>
        <dbReference type="Proteomes" id="UP000281738"/>
    </source>
</evidence>
<feature type="region of interest" description="Disordered" evidence="1">
    <location>
        <begin position="1"/>
        <end position="20"/>
    </location>
</feature>
<evidence type="ECO:0000313" key="2">
    <source>
        <dbReference type="EMBL" id="ROR89991.1"/>
    </source>
</evidence>
<gene>
    <name evidence="2" type="ORF">EDD33_0823</name>
</gene>
<accession>A0A3N2CR53</accession>
<evidence type="ECO:0000256" key="1">
    <source>
        <dbReference type="SAM" id="MobiDB-lite"/>
    </source>
</evidence>
<keyword evidence="3" id="KW-1185">Reference proteome</keyword>